<keyword evidence="3 4" id="KW-0862">Zinc</keyword>
<dbReference type="Gene3D" id="3.10.200.10">
    <property type="entry name" value="Alpha carbonic anhydrase"/>
    <property type="match status" value="1"/>
</dbReference>
<comment type="cofactor">
    <cofactor evidence="4">
        <name>Zn(2+)</name>
        <dbReference type="ChEBI" id="CHEBI:29105"/>
    </cofactor>
</comment>
<evidence type="ECO:0000256" key="2">
    <source>
        <dbReference type="ARBA" id="ARBA00022723"/>
    </source>
</evidence>
<reference evidence="6 7" key="1">
    <citation type="submission" date="2019-01" db="EMBL/GenBank/DDBJ databases">
        <title>A draft genome assembly of the solar-powered sea slug Elysia chlorotica.</title>
        <authorList>
            <person name="Cai H."/>
            <person name="Li Q."/>
            <person name="Fang X."/>
            <person name="Li J."/>
            <person name="Curtis N.E."/>
            <person name="Altenburger A."/>
            <person name="Shibata T."/>
            <person name="Feng M."/>
            <person name="Maeda T."/>
            <person name="Schwartz J.A."/>
            <person name="Shigenobu S."/>
            <person name="Lundholm N."/>
            <person name="Nishiyama T."/>
            <person name="Yang H."/>
            <person name="Hasebe M."/>
            <person name="Li S."/>
            <person name="Pierce S.K."/>
            <person name="Wang J."/>
        </authorList>
    </citation>
    <scope>NUCLEOTIDE SEQUENCE [LARGE SCALE GENOMIC DNA]</scope>
    <source>
        <strain evidence="6">EC2010</strain>
        <tissue evidence="6">Whole organism of an adult</tissue>
    </source>
</reference>
<dbReference type="PANTHER" id="PTHR18952">
    <property type="entry name" value="CARBONIC ANHYDRASE"/>
    <property type="match status" value="1"/>
</dbReference>
<dbReference type="GO" id="GO:0008270">
    <property type="term" value="F:zinc ion binding"/>
    <property type="evidence" value="ECO:0007669"/>
    <property type="project" value="UniProtKB-UniRule"/>
</dbReference>
<proteinExistence type="inferred from homology"/>
<dbReference type="Pfam" id="PF00194">
    <property type="entry name" value="Carb_anhydrase"/>
    <property type="match status" value="1"/>
</dbReference>
<feature type="domain" description="Alpha-carbonic anhydrase" evidence="5">
    <location>
        <begin position="1"/>
        <end position="193"/>
    </location>
</feature>
<evidence type="ECO:0000256" key="1">
    <source>
        <dbReference type="ARBA" id="ARBA00010718"/>
    </source>
</evidence>
<comment type="similarity">
    <text evidence="1 4">Belongs to the alpha-carbonic anhydrase family.</text>
</comment>
<evidence type="ECO:0000259" key="5">
    <source>
        <dbReference type="PROSITE" id="PS51144"/>
    </source>
</evidence>
<dbReference type="STRING" id="188477.A0A3S1AZK5"/>
<protein>
    <recommendedName>
        <fullName evidence="4">Carbonic anhydrase</fullName>
        <ecNumber evidence="4">4.2.1.1</ecNumber>
    </recommendedName>
</protein>
<keyword evidence="2 4" id="KW-0479">Metal-binding</keyword>
<dbReference type="PROSITE" id="PS00162">
    <property type="entry name" value="ALPHA_CA_1"/>
    <property type="match status" value="1"/>
</dbReference>
<dbReference type="Proteomes" id="UP000271974">
    <property type="component" value="Unassembled WGS sequence"/>
</dbReference>
<dbReference type="InterPro" id="IPR018338">
    <property type="entry name" value="Carbonic_anhydrase_a-class_CS"/>
</dbReference>
<evidence type="ECO:0000256" key="4">
    <source>
        <dbReference type="RuleBase" id="RU367011"/>
    </source>
</evidence>
<evidence type="ECO:0000313" key="6">
    <source>
        <dbReference type="EMBL" id="RUS71242.1"/>
    </source>
</evidence>
<dbReference type="EC" id="4.2.1.1" evidence="4"/>
<keyword evidence="4" id="KW-0456">Lyase</keyword>
<dbReference type="InterPro" id="IPR023561">
    <property type="entry name" value="Carbonic_anhydrase_a-class"/>
</dbReference>
<dbReference type="SUPFAM" id="SSF51069">
    <property type="entry name" value="Carbonic anhydrase"/>
    <property type="match status" value="1"/>
</dbReference>
<dbReference type="PROSITE" id="PS51144">
    <property type="entry name" value="ALPHA_CA_2"/>
    <property type="match status" value="1"/>
</dbReference>
<evidence type="ECO:0000313" key="7">
    <source>
        <dbReference type="Proteomes" id="UP000271974"/>
    </source>
</evidence>
<name>A0A3S1AZK5_ELYCH</name>
<dbReference type="EMBL" id="RQTK01001248">
    <property type="protein sequence ID" value="RUS71242.1"/>
    <property type="molecule type" value="Genomic_DNA"/>
</dbReference>
<dbReference type="OrthoDB" id="5978072at2759"/>
<comment type="caution">
    <text evidence="6">The sequence shown here is derived from an EMBL/GenBank/DDBJ whole genome shotgun (WGS) entry which is preliminary data.</text>
</comment>
<comment type="catalytic activity">
    <reaction evidence="4">
        <text>hydrogencarbonate + H(+) = CO2 + H2O</text>
        <dbReference type="Rhea" id="RHEA:10748"/>
        <dbReference type="ChEBI" id="CHEBI:15377"/>
        <dbReference type="ChEBI" id="CHEBI:15378"/>
        <dbReference type="ChEBI" id="CHEBI:16526"/>
        <dbReference type="ChEBI" id="CHEBI:17544"/>
        <dbReference type="EC" id="4.2.1.1"/>
    </reaction>
</comment>
<dbReference type="InterPro" id="IPR001148">
    <property type="entry name" value="CA_dom"/>
</dbReference>
<dbReference type="PANTHER" id="PTHR18952:SF208">
    <property type="entry name" value="CARBONIC ANHYDRASE XA-RELATED"/>
    <property type="match status" value="1"/>
</dbReference>
<accession>A0A3S1AZK5</accession>
<organism evidence="6 7">
    <name type="scientific">Elysia chlorotica</name>
    <name type="common">Eastern emerald elysia</name>
    <name type="synonym">Sea slug</name>
    <dbReference type="NCBI Taxonomy" id="188477"/>
    <lineage>
        <taxon>Eukaryota</taxon>
        <taxon>Metazoa</taxon>
        <taxon>Spiralia</taxon>
        <taxon>Lophotrochozoa</taxon>
        <taxon>Mollusca</taxon>
        <taxon>Gastropoda</taxon>
        <taxon>Heterobranchia</taxon>
        <taxon>Euthyneura</taxon>
        <taxon>Panpulmonata</taxon>
        <taxon>Sacoglossa</taxon>
        <taxon>Placobranchoidea</taxon>
        <taxon>Plakobranchidae</taxon>
        <taxon>Elysia</taxon>
    </lineage>
</organism>
<dbReference type="SMART" id="SM01057">
    <property type="entry name" value="Carb_anhydrase"/>
    <property type="match status" value="1"/>
</dbReference>
<comment type="function">
    <text evidence="4">Reversible hydration of carbon dioxide.</text>
</comment>
<keyword evidence="7" id="KW-1185">Reference proteome</keyword>
<gene>
    <name evidence="6" type="ORF">EGW08_020993</name>
</gene>
<dbReference type="GO" id="GO:0006730">
    <property type="term" value="P:one-carbon metabolic process"/>
    <property type="evidence" value="ECO:0007669"/>
    <property type="project" value="TreeGrafter"/>
</dbReference>
<evidence type="ECO:0000256" key="3">
    <source>
        <dbReference type="ARBA" id="ARBA00022833"/>
    </source>
</evidence>
<sequence length="220" mass="25516">MKYEDNNIINVSMGPLSYTYTVAEIKFHLANNDSVGSEHRVGGESFPGEMHIVAYNSDLYNNLSEAKREVKGLAIIAVFIEIGRDHDKSFHYIAEQLKWVKDKGKSRRVDFFSFDKLLPNTSEYITYDGSLTQPGCFETVTWMVLNRPLKISRKQLTELRVLYHHRANEPGLPLSINARPLMPLNSRLVRTNINTHKRSRLCTMEKEMFYQVNGRYIKLR</sequence>
<dbReference type="InterPro" id="IPR036398">
    <property type="entry name" value="CA_dom_sf"/>
</dbReference>
<dbReference type="GO" id="GO:0004089">
    <property type="term" value="F:carbonate dehydratase activity"/>
    <property type="evidence" value="ECO:0007669"/>
    <property type="project" value="UniProtKB-UniRule"/>
</dbReference>
<dbReference type="AlphaFoldDB" id="A0A3S1AZK5"/>